<evidence type="ECO:0000256" key="3">
    <source>
        <dbReference type="ARBA" id="ARBA00022676"/>
    </source>
</evidence>
<reference evidence="9" key="1">
    <citation type="journal article" date="2010" name="Nat. Biotechnol.">
        <title>Draft genome sequence of the oilseed species Ricinus communis.</title>
        <authorList>
            <person name="Chan A.P."/>
            <person name="Crabtree J."/>
            <person name="Zhao Q."/>
            <person name="Lorenzi H."/>
            <person name="Orvis J."/>
            <person name="Puiu D."/>
            <person name="Melake-Berhan A."/>
            <person name="Jones K.M."/>
            <person name="Redman J."/>
            <person name="Chen G."/>
            <person name="Cahoon E.B."/>
            <person name="Gedil M."/>
            <person name="Stanke M."/>
            <person name="Haas B.J."/>
            <person name="Wortman J.R."/>
            <person name="Fraser-Liggett C.M."/>
            <person name="Ravel J."/>
            <person name="Rabinowicz P.D."/>
        </authorList>
    </citation>
    <scope>NUCLEOTIDE SEQUENCE [LARGE SCALE GENOMIC DNA]</scope>
    <source>
        <strain evidence="9">cv. Hale</strain>
    </source>
</reference>
<dbReference type="GO" id="GO:0009718">
    <property type="term" value="P:anthocyanin-containing compound biosynthetic process"/>
    <property type="evidence" value="ECO:0007669"/>
    <property type="project" value="UniProtKB-UniPathway"/>
</dbReference>
<evidence type="ECO:0000256" key="1">
    <source>
        <dbReference type="ARBA" id="ARBA00004935"/>
    </source>
</evidence>
<comment type="similarity">
    <text evidence="2 6">Belongs to the UDP-glycosyltransferase family.</text>
</comment>
<dbReference type="Proteomes" id="UP000008311">
    <property type="component" value="Unassembled WGS sequence"/>
</dbReference>
<evidence type="ECO:0000256" key="6">
    <source>
        <dbReference type="RuleBase" id="RU003718"/>
    </source>
</evidence>
<dbReference type="OrthoDB" id="5835829at2759"/>
<evidence type="ECO:0000313" key="9">
    <source>
        <dbReference type="Proteomes" id="UP000008311"/>
    </source>
</evidence>
<evidence type="ECO:0000313" key="8">
    <source>
        <dbReference type="EMBL" id="EEF28862.1"/>
    </source>
</evidence>
<dbReference type="InterPro" id="IPR035595">
    <property type="entry name" value="UDP_glycos_trans_CS"/>
</dbReference>
<name>B9T5J9_RICCO</name>
<keyword evidence="3 6" id="KW-0328">Glycosyltransferase</keyword>
<organism evidence="8 9">
    <name type="scientific">Ricinus communis</name>
    <name type="common">Castor bean</name>
    <dbReference type="NCBI Taxonomy" id="3988"/>
    <lineage>
        <taxon>Eukaryota</taxon>
        <taxon>Viridiplantae</taxon>
        <taxon>Streptophyta</taxon>
        <taxon>Embryophyta</taxon>
        <taxon>Tracheophyta</taxon>
        <taxon>Spermatophyta</taxon>
        <taxon>Magnoliopsida</taxon>
        <taxon>eudicotyledons</taxon>
        <taxon>Gunneridae</taxon>
        <taxon>Pentapetalae</taxon>
        <taxon>rosids</taxon>
        <taxon>fabids</taxon>
        <taxon>Malpighiales</taxon>
        <taxon>Euphorbiaceae</taxon>
        <taxon>Acalyphoideae</taxon>
        <taxon>Acalypheae</taxon>
        <taxon>Ricinus</taxon>
    </lineage>
</organism>
<dbReference type="PROSITE" id="PS00375">
    <property type="entry name" value="UDPGT"/>
    <property type="match status" value="1"/>
</dbReference>
<protein>
    <recommendedName>
        <fullName evidence="7">Glycosyltransferase</fullName>
        <ecNumber evidence="7">2.4.1.-</ecNumber>
    </recommendedName>
</protein>
<gene>
    <name evidence="8" type="ORF">RCOM_0020920</name>
</gene>
<dbReference type="FunFam" id="3.40.50.2000:FF:000037">
    <property type="entry name" value="Glycosyltransferase"/>
    <property type="match status" value="1"/>
</dbReference>
<dbReference type="InterPro" id="IPR002213">
    <property type="entry name" value="UDP_glucos_trans"/>
</dbReference>
<dbReference type="Pfam" id="PF00201">
    <property type="entry name" value="UDPGT"/>
    <property type="match status" value="1"/>
</dbReference>
<dbReference type="EC" id="2.4.1.-" evidence="7"/>
<evidence type="ECO:0000256" key="7">
    <source>
        <dbReference type="RuleBase" id="RU362057"/>
    </source>
</evidence>
<comment type="catalytic activity">
    <reaction evidence="5">
        <text>an anthocyanidin + UDP-alpha-D-glucose + H(+) = an anthocyanidin 3-O-beta-D-glucoside + UDP</text>
        <dbReference type="Rhea" id="RHEA:20093"/>
        <dbReference type="ChEBI" id="CHEBI:15378"/>
        <dbReference type="ChEBI" id="CHEBI:16307"/>
        <dbReference type="ChEBI" id="CHEBI:58223"/>
        <dbReference type="ChEBI" id="CHEBI:58885"/>
        <dbReference type="ChEBI" id="CHEBI:143576"/>
        <dbReference type="EC" id="2.4.1.115"/>
    </reaction>
</comment>
<comment type="pathway">
    <text evidence="1">Pigment biosynthesis; anthocyanin biosynthesis.</text>
</comment>
<dbReference type="EMBL" id="EQ974533">
    <property type="protein sequence ID" value="EEF28862.1"/>
    <property type="molecule type" value="Genomic_DNA"/>
</dbReference>
<dbReference type="KEGG" id="rcu:8273702"/>
<sequence length="480" mass="55256">MESKLVPFMANRDDELHIAMFPWLAFGHMIPFLELAKLIAQKGHKISFISTPRNIDRLPKLPPHLAPFINFVKIPLPYVENLPRSAEATADLPAEDVVHLKKAYDCLQEPLSNFLQSSLPDWIVFDFVSYWVPDIACKFNIPSVYFSIFISACLCYLSSGEEDYRRVIEDYIVAPKWVPFPSKVAYRLFEVRKIFEAGITGDESNIYDIKRFQETMKNCDLIAARTCFGLEPEWLQLTEQLHQKPVFPVGVLPRETDQDSEEDQEETWKPIKKWLDRQEKRSVVYIAFGSEALPSQEEVIEIAHGLELSGLPFFWVLRKSCGLSEEEEVVDLPNGFEDRVKDRGMVFTNWAPQLRILGHESIGAFLTHSGICSVVEALQHGRPLVLLPFNSDQGLNAKLLEEKKIGYLMPRNEEDGSFTRNSVAESLRLVIVEEEGKIYRDKAEEMRALFTDKDRQSRYVDAFLDYLKTQRLRENGNKVT</sequence>
<dbReference type="OMA" id="LWAYRAP"/>
<dbReference type="CDD" id="cd03784">
    <property type="entry name" value="GT1_Gtf-like"/>
    <property type="match status" value="1"/>
</dbReference>
<dbReference type="eggNOG" id="KOG1192">
    <property type="taxonomic scope" value="Eukaryota"/>
</dbReference>
<dbReference type="FunFam" id="3.40.50.2000:FF:000088">
    <property type="entry name" value="Glycosyltransferase"/>
    <property type="match status" value="1"/>
</dbReference>
<evidence type="ECO:0000256" key="5">
    <source>
        <dbReference type="ARBA" id="ARBA00047606"/>
    </source>
</evidence>
<dbReference type="UniPathway" id="UPA00009"/>
<dbReference type="GO" id="GO:0047213">
    <property type="term" value="F:anthocyanidin 3-O-glucosyltransferase activity"/>
    <property type="evidence" value="ECO:0007669"/>
    <property type="project" value="UniProtKB-EC"/>
</dbReference>
<dbReference type="AlphaFoldDB" id="B9T5J9"/>
<keyword evidence="9" id="KW-1185">Reference proteome</keyword>
<dbReference type="FunCoup" id="B9T5J9">
    <property type="interactions" value="2"/>
</dbReference>
<proteinExistence type="inferred from homology"/>
<evidence type="ECO:0000256" key="4">
    <source>
        <dbReference type="ARBA" id="ARBA00022679"/>
    </source>
</evidence>
<keyword evidence="4 6" id="KW-0808">Transferase</keyword>
<dbReference type="Gene3D" id="3.40.50.2000">
    <property type="entry name" value="Glycogen Phosphorylase B"/>
    <property type="match status" value="2"/>
</dbReference>
<accession>B9T5J9</accession>
<dbReference type="SUPFAM" id="SSF53756">
    <property type="entry name" value="UDP-Glycosyltransferase/glycogen phosphorylase"/>
    <property type="match status" value="1"/>
</dbReference>
<dbReference type="PANTHER" id="PTHR48045:SF20">
    <property type="entry name" value="UDP-RHAMNOSE:RHAMNOSYLTRANSFERASE 1"/>
    <property type="match status" value="1"/>
</dbReference>
<evidence type="ECO:0000256" key="2">
    <source>
        <dbReference type="ARBA" id="ARBA00009995"/>
    </source>
</evidence>
<dbReference type="InParanoid" id="B9T5J9"/>
<dbReference type="PANTHER" id="PTHR48045">
    <property type="entry name" value="UDP-GLYCOSYLTRANSFERASE 72B1"/>
    <property type="match status" value="1"/>
</dbReference>
<dbReference type="GO" id="GO:0035251">
    <property type="term" value="F:UDP-glucosyltransferase activity"/>
    <property type="evidence" value="ECO:0000318"/>
    <property type="project" value="GO_Central"/>
</dbReference>